<evidence type="ECO:0000256" key="2">
    <source>
        <dbReference type="ARBA" id="ARBA00022833"/>
    </source>
</evidence>
<dbReference type="GO" id="GO:0003677">
    <property type="term" value="F:DNA binding"/>
    <property type="evidence" value="ECO:0007669"/>
    <property type="project" value="UniProtKB-KW"/>
</dbReference>
<evidence type="ECO:0000256" key="6">
    <source>
        <dbReference type="ARBA" id="ARBA00023242"/>
    </source>
</evidence>
<keyword evidence="6" id="KW-0539">Nucleus</keyword>
<dbReference type="EMBL" id="NAJO01000021">
    <property type="protein sequence ID" value="OQO04666.1"/>
    <property type="molecule type" value="Genomic_DNA"/>
</dbReference>
<dbReference type="OrthoDB" id="3822401at2759"/>
<keyword evidence="5" id="KW-0804">Transcription</keyword>
<dbReference type="AlphaFoldDB" id="A0A1V8SZS1"/>
<evidence type="ECO:0000256" key="5">
    <source>
        <dbReference type="ARBA" id="ARBA00023163"/>
    </source>
</evidence>
<dbReference type="Proteomes" id="UP000192596">
    <property type="component" value="Unassembled WGS sequence"/>
</dbReference>
<evidence type="ECO:0000256" key="3">
    <source>
        <dbReference type="ARBA" id="ARBA00023015"/>
    </source>
</evidence>
<keyword evidence="8" id="KW-1185">Reference proteome</keyword>
<dbReference type="PANTHER" id="PTHR36206:SF4">
    <property type="entry name" value="HYPOTHETICAL CONSERVED PROTEIN (EUROFUNG)-RELATED"/>
    <property type="match status" value="1"/>
</dbReference>
<dbReference type="InParanoid" id="A0A1V8SZS1"/>
<keyword evidence="4" id="KW-0238">DNA-binding</keyword>
<dbReference type="InterPro" id="IPR052360">
    <property type="entry name" value="Transcr_Regulatory_Proteins"/>
</dbReference>
<evidence type="ECO:0000256" key="1">
    <source>
        <dbReference type="ARBA" id="ARBA00022723"/>
    </source>
</evidence>
<dbReference type="Pfam" id="PF11951">
    <property type="entry name" value="Fungal_trans_2"/>
    <property type="match status" value="1"/>
</dbReference>
<organism evidence="7 8">
    <name type="scientific">Cryoendolithus antarcticus</name>
    <dbReference type="NCBI Taxonomy" id="1507870"/>
    <lineage>
        <taxon>Eukaryota</taxon>
        <taxon>Fungi</taxon>
        <taxon>Dikarya</taxon>
        <taxon>Ascomycota</taxon>
        <taxon>Pezizomycotina</taxon>
        <taxon>Dothideomycetes</taxon>
        <taxon>Dothideomycetidae</taxon>
        <taxon>Cladosporiales</taxon>
        <taxon>Cladosporiaceae</taxon>
        <taxon>Cryoendolithus</taxon>
    </lineage>
</organism>
<name>A0A1V8SZS1_9PEZI</name>
<keyword evidence="1" id="KW-0479">Metal-binding</keyword>
<evidence type="ECO:0000313" key="7">
    <source>
        <dbReference type="EMBL" id="OQO04666.1"/>
    </source>
</evidence>
<dbReference type="PANTHER" id="PTHR36206">
    <property type="entry name" value="ASPERCRYPTIN BIOSYNTHESIS CLUSTER-SPECIFIC TRANSCRIPTION REGULATOR ATNN-RELATED"/>
    <property type="match status" value="1"/>
</dbReference>
<sequence length="436" mass="48521">MPHPDQLRRRTASCGTPRVVSQVPNAKRCIIIPVVAQRCYATPTVRSAVLALSATHLDFSIDPHCIDTVETKVARGIGSLQLYNTAIAALRVYIEQNDKPSRADVLFSCAALVCCDLMRGDCGQATKHVDHGSTLVRAWQQEVVCRPAGHRRDDELEEIGEVFRAFDLHATTFDDSRLPLLAVSRKNGGVGSTLPVEFANLQQAQRYLVQIQSSALVDLIQSAPHKSKQMFEVPRHVIVRRRATRASFQKWSSALACLETNVTRLSKMRSRKEEAALCVFKIHHRILQLLLEESFHEIDLRKPFDGAGDQLLLWAEQALKLRPAERCFSVDVGLGPSLFLLVLKTTQISLRQRGTRLLACLQKLEGWHKPQAMLRAVNDLTIWESYEEAQLHDNGAKMALEQVAEQAGKYGSGVERSSWLDASFVDNADAASTAAL</sequence>
<accession>A0A1V8SZS1</accession>
<protein>
    <submittedName>
        <fullName evidence="7">Uncharacterized protein</fullName>
    </submittedName>
</protein>
<comment type="caution">
    <text evidence="7">The sequence shown here is derived from an EMBL/GenBank/DDBJ whole genome shotgun (WGS) entry which is preliminary data.</text>
</comment>
<reference evidence="8" key="1">
    <citation type="submission" date="2017-03" db="EMBL/GenBank/DDBJ databases">
        <title>Genomes of endolithic fungi from Antarctica.</title>
        <authorList>
            <person name="Coleine C."/>
            <person name="Masonjones S."/>
            <person name="Stajich J.E."/>
        </authorList>
    </citation>
    <scope>NUCLEOTIDE SEQUENCE [LARGE SCALE GENOMIC DNA]</scope>
    <source>
        <strain evidence="8">CCFEE 5527</strain>
    </source>
</reference>
<dbReference type="InterPro" id="IPR021858">
    <property type="entry name" value="Fun_TF"/>
</dbReference>
<gene>
    <name evidence="7" type="ORF">B0A48_09588</name>
</gene>
<dbReference type="GO" id="GO:0046872">
    <property type="term" value="F:metal ion binding"/>
    <property type="evidence" value="ECO:0007669"/>
    <property type="project" value="UniProtKB-KW"/>
</dbReference>
<evidence type="ECO:0000313" key="8">
    <source>
        <dbReference type="Proteomes" id="UP000192596"/>
    </source>
</evidence>
<proteinExistence type="predicted"/>
<keyword evidence="3" id="KW-0805">Transcription regulation</keyword>
<evidence type="ECO:0000256" key="4">
    <source>
        <dbReference type="ARBA" id="ARBA00023125"/>
    </source>
</evidence>
<keyword evidence="2" id="KW-0862">Zinc</keyword>